<evidence type="ECO:0000313" key="2">
    <source>
        <dbReference type="Proteomes" id="UP000198432"/>
    </source>
</evidence>
<evidence type="ECO:0000313" key="1">
    <source>
        <dbReference type="EMBL" id="SNS60868.1"/>
    </source>
</evidence>
<accession>A0A239FWI0</accession>
<dbReference type="SUPFAM" id="SSF46955">
    <property type="entry name" value="Putative DNA-binding domain"/>
    <property type="match status" value="1"/>
</dbReference>
<dbReference type="AlphaFoldDB" id="A0A239FWI0"/>
<dbReference type="EMBL" id="FZOQ01000009">
    <property type="protein sequence ID" value="SNS60868.1"/>
    <property type="molecule type" value="Genomic_DNA"/>
</dbReference>
<dbReference type="Proteomes" id="UP000198432">
    <property type="component" value="Unassembled WGS sequence"/>
</dbReference>
<gene>
    <name evidence="1" type="ORF">SAMN06296052_109140</name>
</gene>
<proteinExistence type="predicted"/>
<name>A0A239FWI0_9BACT</name>
<organism evidence="1 2">
    <name type="scientific">Pontibacter ummariensis</name>
    <dbReference type="NCBI Taxonomy" id="1610492"/>
    <lineage>
        <taxon>Bacteria</taxon>
        <taxon>Pseudomonadati</taxon>
        <taxon>Bacteroidota</taxon>
        <taxon>Cytophagia</taxon>
        <taxon>Cytophagales</taxon>
        <taxon>Hymenobacteraceae</taxon>
        <taxon>Pontibacter</taxon>
    </lineage>
</organism>
<dbReference type="InterPro" id="IPR009061">
    <property type="entry name" value="DNA-bd_dom_put_sf"/>
</dbReference>
<keyword evidence="2" id="KW-1185">Reference proteome</keyword>
<dbReference type="RefSeq" id="WP_089319387.1">
    <property type="nucleotide sequence ID" value="NZ_FZOQ01000009.1"/>
</dbReference>
<reference evidence="2" key="1">
    <citation type="submission" date="2017-06" db="EMBL/GenBank/DDBJ databases">
        <authorList>
            <person name="Varghese N."/>
            <person name="Submissions S."/>
        </authorList>
    </citation>
    <scope>NUCLEOTIDE SEQUENCE [LARGE SCALE GENOMIC DNA]</scope>
    <source>
        <strain evidence="2">NKM1</strain>
    </source>
</reference>
<keyword evidence="1" id="KW-0238">DNA-binding</keyword>
<dbReference type="GO" id="GO:0003677">
    <property type="term" value="F:DNA binding"/>
    <property type="evidence" value="ECO:0007669"/>
    <property type="project" value="UniProtKB-KW"/>
</dbReference>
<dbReference type="OrthoDB" id="9836113at2"/>
<protein>
    <submittedName>
        <fullName evidence="1">DNA-binding transcriptional regulator, MerR family</fullName>
    </submittedName>
</protein>
<sequence>MRREQETSEIVETIVQEGLFSSLSLGSAAGAEDFKRRFHSRLFSVREAGITAKRFHDWHRAELLPLEIPEGKKNLLSFPEFIWVRMIDRLRLLGCPLESIRQLKEYLFKKVDPGSLNAMFMSAMTPEVRQQLRQAIERLRLPETQREVILDELESERPFQRLAGMEMPLLELLLLYQLGSPDELGVVIFPCGQFQLWGEATGEARPNRTHLYLSVTGEVLDFKANPHTEEKAKQLDLLTPQEWQVIQAIHDKQEMEVTLKSNRGELVLSKRSKRKRL</sequence>